<dbReference type="InterPro" id="IPR036388">
    <property type="entry name" value="WH-like_DNA-bd_sf"/>
</dbReference>
<protein>
    <submittedName>
        <fullName evidence="1">Uncharacterized protein</fullName>
    </submittedName>
</protein>
<dbReference type="InterPro" id="IPR036390">
    <property type="entry name" value="WH_DNA-bd_sf"/>
</dbReference>
<evidence type="ECO:0000313" key="1">
    <source>
        <dbReference type="EMBL" id="OGL43919.1"/>
    </source>
</evidence>
<name>A0A1F7RQU0_9BACT</name>
<sequence>MKVKKVKIEIKSLKDIFDDVKETAKKLERGERLKPVKEPEIYFTSFEAFRKALTPKRLELLHTIRIKKPSSLHELARITKRDIKNVAEDVKYLERIGLVEKKAENKKTTPIIRYDKIALEIAV</sequence>
<comment type="caution">
    <text evidence="1">The sequence shown here is derived from an EMBL/GenBank/DDBJ whole genome shotgun (WGS) entry which is preliminary data.</text>
</comment>
<proteinExistence type="predicted"/>
<dbReference type="SUPFAM" id="SSF46785">
    <property type="entry name" value="Winged helix' DNA-binding domain"/>
    <property type="match status" value="1"/>
</dbReference>
<accession>A0A1F7RQU0</accession>
<organism evidence="1 2">
    <name type="scientific">Candidatus Schekmanbacteria bacterium RBG_16_38_10</name>
    <dbReference type="NCBI Taxonomy" id="1817879"/>
    <lineage>
        <taxon>Bacteria</taxon>
        <taxon>Candidatus Schekmaniibacteriota</taxon>
    </lineage>
</organism>
<evidence type="ECO:0000313" key="2">
    <source>
        <dbReference type="Proteomes" id="UP000178797"/>
    </source>
</evidence>
<dbReference type="EMBL" id="MGDE01000204">
    <property type="protein sequence ID" value="OGL43919.1"/>
    <property type="molecule type" value="Genomic_DNA"/>
</dbReference>
<gene>
    <name evidence="1" type="ORF">A2W05_05830</name>
</gene>
<dbReference type="Proteomes" id="UP000178797">
    <property type="component" value="Unassembled WGS sequence"/>
</dbReference>
<dbReference type="Pfam" id="PF25212">
    <property type="entry name" value="HVO_A0114"/>
    <property type="match status" value="1"/>
</dbReference>
<dbReference type="AlphaFoldDB" id="A0A1F7RQU0"/>
<dbReference type="Gene3D" id="1.10.10.10">
    <property type="entry name" value="Winged helix-like DNA-binding domain superfamily/Winged helix DNA-binding domain"/>
    <property type="match status" value="1"/>
</dbReference>
<reference evidence="1 2" key="1">
    <citation type="journal article" date="2016" name="Nat. Commun.">
        <title>Thousands of microbial genomes shed light on interconnected biogeochemical processes in an aquifer system.</title>
        <authorList>
            <person name="Anantharaman K."/>
            <person name="Brown C.T."/>
            <person name="Hug L.A."/>
            <person name="Sharon I."/>
            <person name="Castelle C.J."/>
            <person name="Probst A.J."/>
            <person name="Thomas B.C."/>
            <person name="Singh A."/>
            <person name="Wilkins M.J."/>
            <person name="Karaoz U."/>
            <person name="Brodie E.L."/>
            <person name="Williams K.H."/>
            <person name="Hubbard S.S."/>
            <person name="Banfield J.F."/>
        </authorList>
    </citation>
    <scope>NUCLEOTIDE SEQUENCE [LARGE SCALE GENOMIC DNA]</scope>
</reference>